<proteinExistence type="predicted"/>
<dbReference type="EMBL" id="CP165735">
    <property type="protein sequence ID" value="XDV72582.1"/>
    <property type="molecule type" value="Genomic_DNA"/>
</dbReference>
<name>A0AB39YUB4_9MICC</name>
<dbReference type="Gene3D" id="3.40.50.300">
    <property type="entry name" value="P-loop containing nucleotide triphosphate hydrolases"/>
    <property type="match status" value="1"/>
</dbReference>
<organism evidence="2">
    <name type="scientific">Paenarthrobacter sp. AMU7</name>
    <dbReference type="NCBI Taxonomy" id="3162492"/>
    <lineage>
        <taxon>Bacteria</taxon>
        <taxon>Bacillati</taxon>
        <taxon>Actinomycetota</taxon>
        <taxon>Actinomycetes</taxon>
        <taxon>Micrococcales</taxon>
        <taxon>Micrococcaceae</taxon>
        <taxon>Paenarthrobacter</taxon>
    </lineage>
</organism>
<gene>
    <name evidence="2" type="ORF">ABQM86_05295</name>
</gene>
<accession>A0AB39YUB4</accession>
<sequence length="369" mass="41198">MYKQALVIGKFYPPHVGHAHLITTAAAQAEKVAVLVLGTRFESIGVEDRATWLAEEFDGVGGVEVIGMRNDCPEDYYSDEIWKAQTELMRLALKSHGVTSIDAVFSSEEYGIQLAEAFDAEHVLVDLARTTYPISGTVCRDDLGAAWSCIITPARQEMATRIIVVGAESTGTTTLAKALTEHYRPRFPRLTEVPEFGREYTYTKFDELRARTPDAELQNMVWTAQDFGLIGARQTDMENAAADACPLVIADTDALATTLWERFYLGEGSFGSYHAADVLPRRDVYLVTDHEGVEFEDDGWREGEHRRAEMTEWFKETLTEEGHSWILVTGDHERRMKTAVEIIDLILAQRSSLTSPPWATRTVLEGVGA</sequence>
<dbReference type="AlphaFoldDB" id="A0AB39YUB4"/>
<evidence type="ECO:0000259" key="1">
    <source>
        <dbReference type="Pfam" id="PF13521"/>
    </source>
</evidence>
<dbReference type="Gene3D" id="3.40.50.620">
    <property type="entry name" value="HUPs"/>
    <property type="match status" value="1"/>
</dbReference>
<reference evidence="2" key="1">
    <citation type="submission" date="2024-07" db="EMBL/GenBank/DDBJ databases">
        <authorList>
            <person name="Li J."/>
            <person name="Wei H."/>
            <person name="Ma J."/>
        </authorList>
    </citation>
    <scope>NUCLEOTIDE SEQUENCE</scope>
    <source>
        <strain evidence="2">AMU7</strain>
    </source>
</reference>
<protein>
    <submittedName>
        <fullName evidence="2">AAA family ATPase</fullName>
    </submittedName>
</protein>
<dbReference type="SUPFAM" id="SSF52540">
    <property type="entry name" value="P-loop containing nucleoside triphosphate hydrolases"/>
    <property type="match status" value="1"/>
</dbReference>
<dbReference type="PANTHER" id="PTHR37512">
    <property type="entry name" value="TRIFUNCTIONAL NAD BIOSYNTHESIS/REGULATOR PROTEIN NADR"/>
    <property type="match status" value="1"/>
</dbReference>
<dbReference type="InterPro" id="IPR027417">
    <property type="entry name" value="P-loop_NTPase"/>
</dbReference>
<dbReference type="PANTHER" id="PTHR37512:SF1">
    <property type="entry name" value="NADR_TTD14 AAA DOMAIN-CONTAINING PROTEIN"/>
    <property type="match status" value="1"/>
</dbReference>
<dbReference type="InterPro" id="IPR014729">
    <property type="entry name" value="Rossmann-like_a/b/a_fold"/>
</dbReference>
<dbReference type="InterPro" id="IPR038727">
    <property type="entry name" value="NadR/Ttd14_AAA_dom"/>
</dbReference>
<dbReference type="InterPro" id="IPR052735">
    <property type="entry name" value="NAD_biosynth-regulator"/>
</dbReference>
<feature type="domain" description="NadR/Ttd14 AAA" evidence="1">
    <location>
        <begin position="161"/>
        <end position="335"/>
    </location>
</feature>
<dbReference type="Pfam" id="PF13521">
    <property type="entry name" value="AAA_28"/>
    <property type="match status" value="1"/>
</dbReference>
<evidence type="ECO:0000313" key="2">
    <source>
        <dbReference type="EMBL" id="XDV72582.1"/>
    </source>
</evidence>
<dbReference type="RefSeq" id="WP_369746089.1">
    <property type="nucleotide sequence ID" value="NZ_CP165735.1"/>
</dbReference>
<dbReference type="SUPFAM" id="SSF52374">
    <property type="entry name" value="Nucleotidylyl transferase"/>
    <property type="match status" value="1"/>
</dbReference>